<reference evidence="1" key="1">
    <citation type="submission" date="2022-06" db="EMBL/GenBank/DDBJ databases">
        <title>Phylogenomic reconstructions and comparative analyses of Kickxellomycotina fungi.</title>
        <authorList>
            <person name="Reynolds N.K."/>
            <person name="Stajich J.E."/>
            <person name="Barry K."/>
            <person name="Grigoriev I.V."/>
            <person name="Crous P."/>
            <person name="Smith M.E."/>
        </authorList>
    </citation>
    <scope>NUCLEOTIDE SEQUENCE</scope>
    <source>
        <strain evidence="1">RSA 2271</strain>
    </source>
</reference>
<comment type="caution">
    <text evidence="1">The sequence shown here is derived from an EMBL/GenBank/DDBJ whole genome shotgun (WGS) entry which is preliminary data.</text>
</comment>
<protein>
    <submittedName>
        <fullName evidence="1">Uncharacterized protein</fullName>
    </submittedName>
</protein>
<organism evidence="1 2">
    <name type="scientific">Spiromyces aspiralis</name>
    <dbReference type="NCBI Taxonomy" id="68401"/>
    <lineage>
        <taxon>Eukaryota</taxon>
        <taxon>Fungi</taxon>
        <taxon>Fungi incertae sedis</taxon>
        <taxon>Zoopagomycota</taxon>
        <taxon>Kickxellomycotina</taxon>
        <taxon>Kickxellomycetes</taxon>
        <taxon>Kickxellales</taxon>
        <taxon>Kickxellaceae</taxon>
        <taxon>Spiromyces</taxon>
    </lineage>
</organism>
<evidence type="ECO:0000313" key="2">
    <source>
        <dbReference type="Proteomes" id="UP001145114"/>
    </source>
</evidence>
<feature type="non-terminal residue" evidence="1">
    <location>
        <position position="122"/>
    </location>
</feature>
<proteinExistence type="predicted"/>
<accession>A0ACC1H8W0</accession>
<keyword evidence="2" id="KW-1185">Reference proteome</keyword>
<name>A0ACC1H8W0_9FUNG</name>
<sequence length="122" mass="13726">MPPKDREPSPERKIPNPKRGMEDMRVGAYPPEPKGAKWQIAIGADPSTSGAQAGLSTAIFDRTSTRIHHLRIGYSRAIMERCGTAKEWADEHEEAIKLLIRKGCIRRDVDKVLDLLRPRNQA</sequence>
<evidence type="ECO:0000313" key="1">
    <source>
        <dbReference type="EMBL" id="KAJ1670704.1"/>
    </source>
</evidence>
<dbReference type="EMBL" id="JAMZIH010009120">
    <property type="protein sequence ID" value="KAJ1670704.1"/>
    <property type="molecule type" value="Genomic_DNA"/>
</dbReference>
<dbReference type="Proteomes" id="UP001145114">
    <property type="component" value="Unassembled WGS sequence"/>
</dbReference>
<gene>
    <name evidence="1" type="ORF">EV182_008051</name>
</gene>